<organism evidence="6 7">
    <name type="scientific">Mya arenaria</name>
    <name type="common">Soft-shell clam</name>
    <dbReference type="NCBI Taxonomy" id="6604"/>
    <lineage>
        <taxon>Eukaryota</taxon>
        <taxon>Metazoa</taxon>
        <taxon>Spiralia</taxon>
        <taxon>Lophotrochozoa</taxon>
        <taxon>Mollusca</taxon>
        <taxon>Bivalvia</taxon>
        <taxon>Autobranchia</taxon>
        <taxon>Heteroconchia</taxon>
        <taxon>Euheterodonta</taxon>
        <taxon>Imparidentia</taxon>
        <taxon>Neoheterodontei</taxon>
        <taxon>Myida</taxon>
        <taxon>Myoidea</taxon>
        <taxon>Myidae</taxon>
        <taxon>Mya</taxon>
    </lineage>
</organism>
<evidence type="ECO:0008006" key="8">
    <source>
        <dbReference type="Google" id="ProtNLM"/>
    </source>
</evidence>
<feature type="transmembrane region" description="Helical" evidence="5">
    <location>
        <begin position="155"/>
        <end position="176"/>
    </location>
</feature>
<dbReference type="EMBL" id="CP111021">
    <property type="protein sequence ID" value="WAR16794.1"/>
    <property type="molecule type" value="Genomic_DNA"/>
</dbReference>
<reference evidence="6" key="1">
    <citation type="submission" date="2022-11" db="EMBL/GenBank/DDBJ databases">
        <title>Centuries of genome instability and evolution in soft-shell clam transmissible cancer (bioRxiv).</title>
        <authorList>
            <person name="Hart S.F.M."/>
            <person name="Yonemitsu M.A."/>
            <person name="Giersch R.M."/>
            <person name="Beal B.F."/>
            <person name="Arriagada G."/>
            <person name="Davis B.W."/>
            <person name="Ostrander E.A."/>
            <person name="Goff S.P."/>
            <person name="Metzger M.J."/>
        </authorList>
    </citation>
    <scope>NUCLEOTIDE SEQUENCE</scope>
    <source>
        <strain evidence="6">MELC-2E11</strain>
        <tissue evidence="6">Siphon/mantle</tissue>
    </source>
</reference>
<accession>A0ABY7F6L7</accession>
<evidence type="ECO:0000256" key="2">
    <source>
        <dbReference type="ARBA" id="ARBA00022692"/>
    </source>
</evidence>
<dbReference type="Pfam" id="PF13903">
    <property type="entry name" value="Claudin_2"/>
    <property type="match status" value="1"/>
</dbReference>
<keyword evidence="4 5" id="KW-0472">Membrane</keyword>
<sequence length="206" mass="23098">MGKDVLTVCGFVLSAASCLFTIISFATSHWLESFKDARTGFDNLGLWEACFNMYSYDRDSLGKTYDGCEWIFTWFVAVQVMMTLSMVLTLVTSILCLLGILNFCPPQRRPMVQLINSILMFASGIMLGLSVTVFGISSDGDRDWLPRPDQNYLSWSFGVAVVAGFFAIFAGMCLVIDSMRLGQIRRRQNAPPPYAGYKMRTGYPDY</sequence>
<keyword evidence="2 5" id="KW-0812">Transmembrane</keyword>
<evidence type="ECO:0000313" key="7">
    <source>
        <dbReference type="Proteomes" id="UP001164746"/>
    </source>
</evidence>
<gene>
    <name evidence="6" type="ORF">MAR_031388</name>
</gene>
<name>A0ABY7F6L7_MYAAR</name>
<keyword evidence="3 5" id="KW-1133">Transmembrane helix</keyword>
<dbReference type="Proteomes" id="UP001164746">
    <property type="component" value="Chromosome 10"/>
</dbReference>
<evidence type="ECO:0000256" key="1">
    <source>
        <dbReference type="ARBA" id="ARBA00004141"/>
    </source>
</evidence>
<evidence type="ECO:0000256" key="5">
    <source>
        <dbReference type="SAM" id="Phobius"/>
    </source>
</evidence>
<feature type="transmembrane region" description="Helical" evidence="5">
    <location>
        <begin position="71"/>
        <end position="102"/>
    </location>
</feature>
<dbReference type="PANTHER" id="PTHR21284:SF12">
    <property type="entry name" value="EG:80H7.2 PROTEIN"/>
    <property type="match status" value="1"/>
</dbReference>
<protein>
    <recommendedName>
        <fullName evidence="8">Claudin</fullName>
    </recommendedName>
</protein>
<evidence type="ECO:0000256" key="4">
    <source>
        <dbReference type="ARBA" id="ARBA00023136"/>
    </source>
</evidence>
<dbReference type="PANTHER" id="PTHR21284">
    <property type="entry name" value="EG:80H7.2 PROTEIN"/>
    <property type="match status" value="1"/>
</dbReference>
<dbReference type="Gene3D" id="1.20.140.150">
    <property type="match status" value="1"/>
</dbReference>
<evidence type="ECO:0000256" key="3">
    <source>
        <dbReference type="ARBA" id="ARBA00022989"/>
    </source>
</evidence>
<evidence type="ECO:0000313" key="6">
    <source>
        <dbReference type="EMBL" id="WAR16794.1"/>
    </source>
</evidence>
<feature type="transmembrane region" description="Helical" evidence="5">
    <location>
        <begin position="5"/>
        <end position="26"/>
    </location>
</feature>
<keyword evidence="7" id="KW-1185">Reference proteome</keyword>
<dbReference type="PROSITE" id="PS51257">
    <property type="entry name" value="PROKAR_LIPOPROTEIN"/>
    <property type="match status" value="1"/>
</dbReference>
<dbReference type="InterPro" id="IPR004031">
    <property type="entry name" value="PMP22/EMP/MP20/Claudin"/>
</dbReference>
<comment type="subcellular location">
    <subcellularLocation>
        <location evidence="1">Membrane</location>
        <topology evidence="1">Multi-pass membrane protein</topology>
    </subcellularLocation>
</comment>
<feature type="transmembrane region" description="Helical" evidence="5">
    <location>
        <begin position="114"/>
        <end position="135"/>
    </location>
</feature>
<proteinExistence type="predicted"/>